<keyword evidence="3" id="KW-1185">Reference proteome</keyword>
<protein>
    <submittedName>
        <fullName evidence="2">Uncharacterized protein</fullName>
    </submittedName>
</protein>
<reference evidence="2 3" key="1">
    <citation type="submission" date="2018-06" db="EMBL/GenBank/DDBJ databases">
        <title>Complete Genomes of Monosporascus.</title>
        <authorList>
            <person name="Robinson A.J."/>
            <person name="Natvig D.O."/>
        </authorList>
    </citation>
    <scope>NUCLEOTIDE SEQUENCE [LARGE SCALE GENOMIC DNA]</scope>
    <source>
        <strain evidence="2 3">CBS 609.92</strain>
    </source>
</reference>
<evidence type="ECO:0000256" key="1">
    <source>
        <dbReference type="SAM" id="MobiDB-lite"/>
    </source>
</evidence>
<evidence type="ECO:0000313" key="2">
    <source>
        <dbReference type="EMBL" id="RYO91856.1"/>
    </source>
</evidence>
<organism evidence="2 3">
    <name type="scientific">Monosporascus cannonballus</name>
    <dbReference type="NCBI Taxonomy" id="155416"/>
    <lineage>
        <taxon>Eukaryota</taxon>
        <taxon>Fungi</taxon>
        <taxon>Dikarya</taxon>
        <taxon>Ascomycota</taxon>
        <taxon>Pezizomycotina</taxon>
        <taxon>Sordariomycetes</taxon>
        <taxon>Xylariomycetidae</taxon>
        <taxon>Xylariales</taxon>
        <taxon>Xylariales incertae sedis</taxon>
        <taxon>Monosporascus</taxon>
    </lineage>
</organism>
<feature type="compositionally biased region" description="Polar residues" evidence="1">
    <location>
        <begin position="112"/>
        <end position="127"/>
    </location>
</feature>
<dbReference type="EMBL" id="QJNS01000035">
    <property type="protein sequence ID" value="RYO91856.1"/>
    <property type="molecule type" value="Genomic_DNA"/>
</dbReference>
<dbReference type="Proteomes" id="UP000294003">
    <property type="component" value="Unassembled WGS sequence"/>
</dbReference>
<comment type="caution">
    <text evidence="2">The sequence shown here is derived from an EMBL/GenBank/DDBJ whole genome shotgun (WGS) entry which is preliminary data.</text>
</comment>
<name>A0ABY0HJ04_9PEZI</name>
<accession>A0ABY0HJ04</accession>
<feature type="compositionally biased region" description="Polar residues" evidence="1">
    <location>
        <begin position="134"/>
        <end position="153"/>
    </location>
</feature>
<gene>
    <name evidence="2" type="ORF">DL762_001936</name>
</gene>
<evidence type="ECO:0000313" key="3">
    <source>
        <dbReference type="Proteomes" id="UP000294003"/>
    </source>
</evidence>
<feature type="region of interest" description="Disordered" evidence="1">
    <location>
        <begin position="40"/>
        <end position="153"/>
    </location>
</feature>
<proteinExistence type="predicted"/>
<sequence>MEPEVVAAWISDQHVLLHACSDPNACQLPLEYSISPSRRRYPDVLDNVSPTAKRRRAPLADVDLNAHRKMPSSGEPDLRRSPKKKGSKQPGNQDLFASDNADTDTAIYRSDLQATPQPRKVLSQQQPIFPAPMSFTTKLSASDRQSVASGLRK</sequence>